<sequence length="298" mass="33315">MIKGIITPTITVFDEDKNIDFEATEEHIENLIEAGVNGILFLGSIGEFFAMTLAEKKKLISFAVKTVNKRVPVLVGTGGTAAEDVIELSNFAQAEGVDGAAVITPYFFQFNQQTLYNYYSHIAHNVELDLYIYNFPARSGVNIDPQTVYKLASEYKNIVGIKDTMDTISHTRELIQKVKKELEKEFAVYSGFDEYFLPNLLNGGDGLIGGLSNIAPELFAEFYKSYQKEDFKKINEISNKINMMMEIYSLSDPFFPAIKKAVSLRGSNLNAACKEPVGLLNESQSKNIKKILKKVNLT</sequence>
<evidence type="ECO:0000256" key="10">
    <source>
        <dbReference type="ARBA" id="ARBA00023270"/>
    </source>
</evidence>
<evidence type="ECO:0000256" key="15">
    <source>
        <dbReference type="PIRSR" id="PIRSR001365-2"/>
    </source>
</evidence>
<dbReference type="InterPro" id="IPR013785">
    <property type="entry name" value="Aldolase_TIM"/>
</dbReference>
<evidence type="ECO:0000256" key="6">
    <source>
        <dbReference type="ARBA" id="ARBA00022605"/>
    </source>
</evidence>
<name>A0A1N6ZAK6_9FIRM</name>
<evidence type="ECO:0000256" key="13">
    <source>
        <dbReference type="PIRNR" id="PIRNR001365"/>
    </source>
</evidence>
<dbReference type="InterPro" id="IPR002220">
    <property type="entry name" value="DapA-like"/>
</dbReference>
<comment type="pathway">
    <text evidence="2">Amino-acid biosynthesis; L-lysine biosynthesis via DAP pathway; (S)-tetrahydrodipicolinate from L-aspartate: step 3/4.</text>
</comment>
<evidence type="ECO:0000256" key="14">
    <source>
        <dbReference type="PIRSR" id="PIRSR001365-1"/>
    </source>
</evidence>
<dbReference type="PANTHER" id="PTHR12128:SF66">
    <property type="entry name" value="4-HYDROXY-2-OXOGLUTARATE ALDOLASE, MITOCHONDRIAL"/>
    <property type="match status" value="1"/>
</dbReference>
<comment type="catalytic activity">
    <reaction evidence="11">
        <text>L-aspartate 4-semialdehyde + pyruvate = (2S,4S)-4-hydroxy-2,3,4,5-tetrahydrodipicolinate + H2O + H(+)</text>
        <dbReference type="Rhea" id="RHEA:34171"/>
        <dbReference type="ChEBI" id="CHEBI:15361"/>
        <dbReference type="ChEBI" id="CHEBI:15377"/>
        <dbReference type="ChEBI" id="CHEBI:15378"/>
        <dbReference type="ChEBI" id="CHEBI:67139"/>
        <dbReference type="ChEBI" id="CHEBI:537519"/>
        <dbReference type="EC" id="4.3.3.7"/>
    </reaction>
</comment>
<accession>A0A1N6ZAK6</accession>
<reference evidence="17" key="1">
    <citation type="submission" date="2017-01" db="EMBL/GenBank/DDBJ databases">
        <authorList>
            <person name="Varghese N."/>
            <person name="Submissions S."/>
        </authorList>
    </citation>
    <scope>NUCLEOTIDE SEQUENCE [LARGE SCALE GENOMIC DNA]</scope>
    <source>
        <strain evidence="17">ATCC 700103</strain>
    </source>
</reference>
<dbReference type="NCBIfam" id="TIGR00674">
    <property type="entry name" value="dapA"/>
    <property type="match status" value="1"/>
</dbReference>
<dbReference type="EMBL" id="FTNC01000017">
    <property type="protein sequence ID" value="SIR23942.1"/>
    <property type="molecule type" value="Genomic_DNA"/>
</dbReference>
<dbReference type="UniPathway" id="UPA00034">
    <property type="reaction ID" value="UER00017"/>
</dbReference>
<dbReference type="STRING" id="56779.SAMN05421834_11723"/>
<evidence type="ECO:0000256" key="1">
    <source>
        <dbReference type="ARBA" id="ARBA00003294"/>
    </source>
</evidence>
<evidence type="ECO:0000256" key="9">
    <source>
        <dbReference type="ARBA" id="ARBA00023239"/>
    </source>
</evidence>
<proteinExistence type="inferred from homology"/>
<keyword evidence="10" id="KW-0704">Schiff base</keyword>
<evidence type="ECO:0000256" key="3">
    <source>
        <dbReference type="ARBA" id="ARBA00007592"/>
    </source>
</evidence>
<keyword evidence="5" id="KW-0963">Cytoplasm</keyword>
<dbReference type="Pfam" id="PF00701">
    <property type="entry name" value="DHDPS"/>
    <property type="match status" value="1"/>
</dbReference>
<feature type="active site" description="Schiff-base intermediate with substrate" evidence="14">
    <location>
        <position position="162"/>
    </location>
</feature>
<evidence type="ECO:0000313" key="16">
    <source>
        <dbReference type="EMBL" id="SIR23942.1"/>
    </source>
</evidence>
<dbReference type="EC" id="4.3.3.7" evidence="4 12"/>
<dbReference type="AlphaFoldDB" id="A0A1N6ZAK6"/>
<feature type="binding site" evidence="15">
    <location>
        <position position="208"/>
    </location>
    <ligand>
        <name>pyruvate</name>
        <dbReference type="ChEBI" id="CHEBI:15361"/>
    </ligand>
</feature>
<dbReference type="OrthoDB" id="9771791at2"/>
<dbReference type="CDD" id="cd00408">
    <property type="entry name" value="DHDPS-like"/>
    <property type="match status" value="1"/>
</dbReference>
<evidence type="ECO:0000256" key="11">
    <source>
        <dbReference type="ARBA" id="ARBA00047836"/>
    </source>
</evidence>
<dbReference type="InterPro" id="IPR005263">
    <property type="entry name" value="DapA"/>
</dbReference>
<dbReference type="PANTHER" id="PTHR12128">
    <property type="entry name" value="DIHYDRODIPICOLINATE SYNTHASE"/>
    <property type="match status" value="1"/>
</dbReference>
<organism evidence="16 17">
    <name type="scientific">Halanaerobium kushneri</name>
    <dbReference type="NCBI Taxonomy" id="56779"/>
    <lineage>
        <taxon>Bacteria</taxon>
        <taxon>Bacillati</taxon>
        <taxon>Bacillota</taxon>
        <taxon>Clostridia</taxon>
        <taxon>Halanaerobiales</taxon>
        <taxon>Halanaerobiaceae</taxon>
        <taxon>Halanaerobium</taxon>
    </lineage>
</organism>
<dbReference type="Gene3D" id="3.20.20.70">
    <property type="entry name" value="Aldolase class I"/>
    <property type="match status" value="1"/>
</dbReference>
<dbReference type="PRINTS" id="PR00146">
    <property type="entry name" value="DHPICSNTHASE"/>
</dbReference>
<protein>
    <recommendedName>
        <fullName evidence="4 12">4-hydroxy-tetrahydrodipicolinate synthase</fullName>
        <ecNumber evidence="4 12">4.3.3.7</ecNumber>
    </recommendedName>
</protein>
<dbReference type="GO" id="GO:0008840">
    <property type="term" value="F:4-hydroxy-tetrahydrodipicolinate synthase activity"/>
    <property type="evidence" value="ECO:0007669"/>
    <property type="project" value="UniProtKB-UniRule"/>
</dbReference>
<keyword evidence="7" id="KW-0220">Diaminopimelate biosynthesis</keyword>
<dbReference type="PROSITE" id="PS00666">
    <property type="entry name" value="DHDPS_2"/>
    <property type="match status" value="1"/>
</dbReference>
<evidence type="ECO:0000313" key="17">
    <source>
        <dbReference type="Proteomes" id="UP000185669"/>
    </source>
</evidence>
<evidence type="ECO:0000256" key="8">
    <source>
        <dbReference type="ARBA" id="ARBA00023154"/>
    </source>
</evidence>
<keyword evidence="6" id="KW-0028">Amino-acid biosynthesis</keyword>
<evidence type="ECO:0000256" key="7">
    <source>
        <dbReference type="ARBA" id="ARBA00022915"/>
    </source>
</evidence>
<evidence type="ECO:0000256" key="12">
    <source>
        <dbReference type="NCBIfam" id="TIGR00674"/>
    </source>
</evidence>
<dbReference type="PIRSF" id="PIRSF001365">
    <property type="entry name" value="DHDPS"/>
    <property type="match status" value="1"/>
</dbReference>
<comment type="function">
    <text evidence="1">Catalyzes the condensation of (S)-aspartate-beta-semialdehyde [(S)-ASA] and pyruvate to 4-hydroxy-tetrahydrodipicolinate (HTPA).</text>
</comment>
<feature type="active site" description="Proton donor/acceptor" evidence="14">
    <location>
        <position position="133"/>
    </location>
</feature>
<dbReference type="SUPFAM" id="SSF51569">
    <property type="entry name" value="Aldolase"/>
    <property type="match status" value="1"/>
</dbReference>
<evidence type="ECO:0000256" key="5">
    <source>
        <dbReference type="ARBA" id="ARBA00022490"/>
    </source>
</evidence>
<evidence type="ECO:0000256" key="2">
    <source>
        <dbReference type="ARBA" id="ARBA00005120"/>
    </source>
</evidence>
<keyword evidence="9 13" id="KW-0456">Lyase</keyword>
<dbReference type="RefSeq" id="WP_076545531.1">
    <property type="nucleotide sequence ID" value="NZ_FTNC01000017.1"/>
</dbReference>
<comment type="similarity">
    <text evidence="3 13">Belongs to the DapA family.</text>
</comment>
<dbReference type="InterPro" id="IPR020625">
    <property type="entry name" value="Schiff_base-form_aldolases_AS"/>
</dbReference>
<dbReference type="Proteomes" id="UP000185669">
    <property type="component" value="Unassembled WGS sequence"/>
</dbReference>
<keyword evidence="8" id="KW-0457">Lysine biosynthesis</keyword>
<evidence type="ECO:0000256" key="4">
    <source>
        <dbReference type="ARBA" id="ARBA00012086"/>
    </source>
</evidence>
<dbReference type="GO" id="GO:0009089">
    <property type="term" value="P:lysine biosynthetic process via diaminopimelate"/>
    <property type="evidence" value="ECO:0007669"/>
    <property type="project" value="UniProtKB-UniRule"/>
</dbReference>
<dbReference type="SMART" id="SM01130">
    <property type="entry name" value="DHDPS"/>
    <property type="match status" value="1"/>
</dbReference>
<dbReference type="GO" id="GO:0019877">
    <property type="term" value="P:diaminopimelate biosynthetic process"/>
    <property type="evidence" value="ECO:0007669"/>
    <property type="project" value="UniProtKB-KW"/>
</dbReference>
<keyword evidence="17" id="KW-1185">Reference proteome</keyword>
<gene>
    <name evidence="16" type="ORF">SAMN05421834_11723</name>
</gene>